<dbReference type="Proteomes" id="UP000095412">
    <property type="component" value="Unassembled WGS sequence"/>
</dbReference>
<reference evidence="2 4" key="1">
    <citation type="submission" date="2016-09" db="EMBL/GenBank/DDBJ databases">
        <authorList>
            <consortium name="Pathogen Informatics"/>
        </authorList>
    </citation>
    <scope>NUCLEOTIDE SEQUENCE [LARGE SCALE GENOMIC DNA]</scope>
    <source>
        <strain evidence="2 4">82B</strain>
    </source>
</reference>
<reference evidence="1 3" key="2">
    <citation type="submission" date="2016-09" db="EMBL/GenBank/DDBJ databases">
        <authorList>
            <consortium name="Pathogen Informatics"/>
            <person name="Sun Q."/>
            <person name="Inoue M."/>
        </authorList>
    </citation>
    <scope>NUCLEOTIDE SEQUENCE [LARGE SCALE GENOMIC DNA]</scope>
    <source>
        <strain evidence="1 3">82C</strain>
    </source>
</reference>
<name>A0A1D4PV19_9STAP</name>
<evidence type="ECO:0000313" key="4">
    <source>
        <dbReference type="Proteomes" id="UP000095768"/>
    </source>
</evidence>
<proteinExistence type="predicted"/>
<dbReference type="Proteomes" id="UP000095768">
    <property type="component" value="Unassembled WGS sequence"/>
</dbReference>
<dbReference type="RefSeq" id="WP_069996214.1">
    <property type="nucleotide sequence ID" value="NZ_FMPG01000013.1"/>
</dbReference>
<keyword evidence="3" id="KW-1185">Reference proteome</keyword>
<protein>
    <submittedName>
        <fullName evidence="2">Uncharacterized protein</fullName>
    </submittedName>
</protein>
<organism evidence="2 4">
    <name type="scientific">Staphylococcus caeli</name>
    <dbReference type="NCBI Taxonomy" id="2201815"/>
    <lineage>
        <taxon>Bacteria</taxon>
        <taxon>Bacillati</taxon>
        <taxon>Bacillota</taxon>
        <taxon>Bacilli</taxon>
        <taxon>Bacillales</taxon>
        <taxon>Staphylococcaceae</taxon>
        <taxon>Staphylococcus</taxon>
    </lineage>
</organism>
<dbReference type="OrthoDB" id="2418206at2"/>
<evidence type="ECO:0000313" key="2">
    <source>
        <dbReference type="EMBL" id="SCT35128.1"/>
    </source>
</evidence>
<gene>
    <name evidence="2" type="ORF">SAMEA2297795_02323</name>
    <name evidence="1" type="ORF">SAMEA2297796_02044</name>
</gene>
<evidence type="ECO:0000313" key="1">
    <source>
        <dbReference type="EMBL" id="SCT26732.1"/>
    </source>
</evidence>
<dbReference type="EMBL" id="FMPI01000017">
    <property type="protein sequence ID" value="SCT26732.1"/>
    <property type="molecule type" value="Genomic_DNA"/>
</dbReference>
<dbReference type="AlphaFoldDB" id="A0A1D4PV19"/>
<evidence type="ECO:0000313" key="3">
    <source>
        <dbReference type="Proteomes" id="UP000095412"/>
    </source>
</evidence>
<sequence>MSNSKLVSVKDLKDEWKIDFNKSKQEIDMIFNSEYREYTERPSDYSGENFDVDKLQNICQSIEPQYIPYSSLTDIIFSMDIELDKDEEMETDFVTVIQSKVNDYILKTYKTEDIDLSKGTSQFDEITKETKAIIEIDKIEDKEKMALL</sequence>
<dbReference type="EMBL" id="FMPG01000013">
    <property type="protein sequence ID" value="SCT35128.1"/>
    <property type="molecule type" value="Genomic_DNA"/>
</dbReference>
<accession>A0A1D4PV19</accession>